<comment type="caution">
    <text evidence="6">The sequence shown here is derived from an EMBL/GenBank/DDBJ whole genome shotgun (WGS) entry which is preliminary data.</text>
</comment>
<keyword evidence="7" id="KW-1185">Reference proteome</keyword>
<evidence type="ECO:0000313" key="7">
    <source>
        <dbReference type="Proteomes" id="UP001362999"/>
    </source>
</evidence>
<accession>A0AAW0DZA7</accession>
<evidence type="ECO:0000256" key="3">
    <source>
        <dbReference type="PIRSR" id="PIRSR000443-1"/>
    </source>
</evidence>
<sequence length="440" mass="47939">MTESLIHLDQSILVVPSFTLESGVQLHQVPVAYKTWGTLNSKKDNVMIICHAFTGSADVEDWWGPLMGPGKAFDPQRFFIFCANVLGSPYGSASPVTKNPATGKIYGPEFPATTIRDDVWIHKRVLDHLGVNSVAVVIGGSMGGMAVLEWPLCTPDGYIRHVVPIATSARHSAWCISWGEAQRQSIYSDPAYGDGFYITQPASGLSAARMSALLTYRSRDSFESRFGRRAQLNAAPVVPGTPTPPGSRPQSPAETAIAAHNDGHHKMPSSTTTTRPPIFSAQSYLRYQGQKFTARFDANCYIHITRKLDTHDVARGRTTSSEPEDDDGTALAQVLGTLPPRALVISVASDGLFTPKEQYELAAHIPHAELVTIQSPDGHDGFLLEFQQINGHVLRFLRRELPELYVGANPEVNGVESDTAALEVKKSSVFGEAEADLTNW</sequence>
<evidence type="ECO:0000256" key="1">
    <source>
        <dbReference type="ARBA" id="ARBA00006886"/>
    </source>
</evidence>
<dbReference type="GO" id="GO:0004414">
    <property type="term" value="F:homoserine O-acetyltransferase activity"/>
    <property type="evidence" value="ECO:0007669"/>
    <property type="project" value="TreeGrafter"/>
</dbReference>
<dbReference type="PANTHER" id="PTHR32268">
    <property type="entry name" value="HOMOSERINE O-ACETYLTRANSFERASE"/>
    <property type="match status" value="1"/>
</dbReference>
<feature type="active site" description="Nucleophile" evidence="3">
    <location>
        <position position="141"/>
    </location>
</feature>
<dbReference type="SUPFAM" id="SSF53474">
    <property type="entry name" value="alpha/beta-Hydrolases"/>
    <property type="match status" value="1"/>
</dbReference>
<gene>
    <name evidence="6" type="ORF">R3P38DRAFT_2844151</name>
</gene>
<dbReference type="PIRSF" id="PIRSF000443">
    <property type="entry name" value="Homoser_Ac_trans"/>
    <property type="match status" value="1"/>
</dbReference>
<feature type="region of interest" description="Disordered" evidence="4">
    <location>
        <begin position="233"/>
        <end position="253"/>
    </location>
</feature>
<reference evidence="6 7" key="1">
    <citation type="journal article" date="2024" name="J Genomics">
        <title>Draft genome sequencing and assembly of Favolaschia claudopus CIRM-BRFM 2984 isolated from oak limbs.</title>
        <authorList>
            <person name="Navarro D."/>
            <person name="Drula E."/>
            <person name="Chaduli D."/>
            <person name="Cazenave R."/>
            <person name="Ahrendt S."/>
            <person name="Wang J."/>
            <person name="Lipzen A."/>
            <person name="Daum C."/>
            <person name="Barry K."/>
            <person name="Grigoriev I.V."/>
            <person name="Favel A."/>
            <person name="Rosso M.N."/>
            <person name="Martin F."/>
        </authorList>
    </citation>
    <scope>NUCLEOTIDE SEQUENCE [LARGE SCALE GENOMIC DNA]</scope>
    <source>
        <strain evidence="6 7">CIRM-BRFM 2984</strain>
    </source>
</reference>
<dbReference type="GO" id="GO:0009092">
    <property type="term" value="P:homoserine metabolic process"/>
    <property type="evidence" value="ECO:0007669"/>
    <property type="project" value="TreeGrafter"/>
</dbReference>
<dbReference type="InterPro" id="IPR000073">
    <property type="entry name" value="AB_hydrolase_1"/>
</dbReference>
<protein>
    <submittedName>
        <fullName evidence="6">Dynein heavy chain, cytoplasmic</fullName>
    </submittedName>
</protein>
<evidence type="ECO:0000256" key="4">
    <source>
        <dbReference type="SAM" id="MobiDB-lite"/>
    </source>
</evidence>
<dbReference type="AlphaFoldDB" id="A0AAW0DZA7"/>
<dbReference type="NCBIfam" id="NF001209">
    <property type="entry name" value="PRK00175.1"/>
    <property type="match status" value="1"/>
</dbReference>
<dbReference type="InterPro" id="IPR008220">
    <property type="entry name" value="HAT_MetX-like"/>
</dbReference>
<feature type="active site" evidence="3">
    <location>
        <position position="379"/>
    </location>
</feature>
<feature type="domain" description="AB hydrolase-1" evidence="5">
    <location>
        <begin position="45"/>
        <end position="384"/>
    </location>
</feature>
<organism evidence="6 7">
    <name type="scientific">Favolaschia claudopus</name>
    <dbReference type="NCBI Taxonomy" id="2862362"/>
    <lineage>
        <taxon>Eukaryota</taxon>
        <taxon>Fungi</taxon>
        <taxon>Dikarya</taxon>
        <taxon>Basidiomycota</taxon>
        <taxon>Agaricomycotina</taxon>
        <taxon>Agaricomycetes</taxon>
        <taxon>Agaricomycetidae</taxon>
        <taxon>Agaricales</taxon>
        <taxon>Marasmiineae</taxon>
        <taxon>Mycenaceae</taxon>
        <taxon>Favolaschia</taxon>
    </lineage>
</organism>
<feature type="active site" evidence="3">
    <location>
        <position position="350"/>
    </location>
</feature>
<keyword evidence="2" id="KW-0808">Transferase</keyword>
<dbReference type="Pfam" id="PF00561">
    <property type="entry name" value="Abhydrolase_1"/>
    <property type="match status" value="1"/>
</dbReference>
<dbReference type="InterPro" id="IPR029058">
    <property type="entry name" value="AB_hydrolase_fold"/>
</dbReference>
<dbReference type="GO" id="GO:0009086">
    <property type="term" value="P:methionine biosynthetic process"/>
    <property type="evidence" value="ECO:0007669"/>
    <property type="project" value="TreeGrafter"/>
</dbReference>
<evidence type="ECO:0000256" key="2">
    <source>
        <dbReference type="ARBA" id="ARBA00022679"/>
    </source>
</evidence>
<dbReference type="PANTHER" id="PTHR32268:SF11">
    <property type="entry name" value="HOMOSERINE O-ACETYLTRANSFERASE"/>
    <property type="match status" value="1"/>
</dbReference>
<dbReference type="Proteomes" id="UP001362999">
    <property type="component" value="Unassembled WGS sequence"/>
</dbReference>
<comment type="similarity">
    <text evidence="1">Belongs to the AB hydrolase superfamily. MetX family.</text>
</comment>
<evidence type="ECO:0000259" key="5">
    <source>
        <dbReference type="Pfam" id="PF00561"/>
    </source>
</evidence>
<dbReference type="EMBL" id="JAWWNJ010000004">
    <property type="protein sequence ID" value="KAK7058054.1"/>
    <property type="molecule type" value="Genomic_DNA"/>
</dbReference>
<dbReference type="Gene3D" id="3.40.50.1820">
    <property type="entry name" value="alpha/beta hydrolase"/>
    <property type="match status" value="1"/>
</dbReference>
<evidence type="ECO:0000313" key="6">
    <source>
        <dbReference type="EMBL" id="KAK7058054.1"/>
    </source>
</evidence>
<proteinExistence type="inferred from homology"/>
<name>A0AAW0DZA7_9AGAR</name>
<dbReference type="NCBIfam" id="TIGR01392">
    <property type="entry name" value="homoserO_Ac_trn"/>
    <property type="match status" value="1"/>
</dbReference>
<dbReference type="HAMAP" id="MF_00296">
    <property type="entry name" value="MetX_acyltransf"/>
    <property type="match status" value="1"/>
</dbReference>